<sequence>MRTDARDGDFDVVFQLQRKELPQQLLALLSSAMVSKLHLGMGCHKDKQPQGPPKER</sequence>
<proteinExistence type="predicted"/>
<dbReference type="Proteomes" id="UP000001075">
    <property type="component" value="Unassembled WGS sequence"/>
</dbReference>
<gene>
    <name evidence="1" type="ORF">I79_014784</name>
</gene>
<evidence type="ECO:0000313" key="2">
    <source>
        <dbReference type="Proteomes" id="UP000001075"/>
    </source>
</evidence>
<dbReference type="AlphaFoldDB" id="G3HV11"/>
<reference evidence="2" key="1">
    <citation type="journal article" date="2011" name="Nat. Biotechnol.">
        <title>The genomic sequence of the Chinese hamster ovary (CHO)-K1 cell line.</title>
        <authorList>
            <person name="Xu X."/>
            <person name="Nagarajan H."/>
            <person name="Lewis N.E."/>
            <person name="Pan S."/>
            <person name="Cai Z."/>
            <person name="Liu X."/>
            <person name="Chen W."/>
            <person name="Xie M."/>
            <person name="Wang W."/>
            <person name="Hammond S."/>
            <person name="Andersen M.R."/>
            <person name="Neff N."/>
            <person name="Passarelli B."/>
            <person name="Koh W."/>
            <person name="Fan H.C."/>
            <person name="Wang J."/>
            <person name="Gui Y."/>
            <person name="Lee K.H."/>
            <person name="Betenbaugh M.J."/>
            <person name="Quake S.R."/>
            <person name="Famili I."/>
            <person name="Palsson B.O."/>
            <person name="Wang J."/>
        </authorList>
    </citation>
    <scope>NUCLEOTIDE SEQUENCE [LARGE SCALE GENOMIC DNA]</scope>
    <source>
        <strain evidence="2">CHO K1 cell line</strain>
    </source>
</reference>
<organism evidence="1 2">
    <name type="scientific">Cricetulus griseus</name>
    <name type="common">Chinese hamster</name>
    <name type="synonym">Cricetulus barabensis griseus</name>
    <dbReference type="NCBI Taxonomy" id="10029"/>
    <lineage>
        <taxon>Eukaryota</taxon>
        <taxon>Metazoa</taxon>
        <taxon>Chordata</taxon>
        <taxon>Craniata</taxon>
        <taxon>Vertebrata</taxon>
        <taxon>Euteleostomi</taxon>
        <taxon>Mammalia</taxon>
        <taxon>Eutheria</taxon>
        <taxon>Euarchontoglires</taxon>
        <taxon>Glires</taxon>
        <taxon>Rodentia</taxon>
        <taxon>Myomorpha</taxon>
        <taxon>Muroidea</taxon>
        <taxon>Cricetidae</taxon>
        <taxon>Cricetinae</taxon>
        <taxon>Cricetulus</taxon>
    </lineage>
</organism>
<dbReference type="EMBL" id="JH000759">
    <property type="protein sequence ID" value="EGW07681.1"/>
    <property type="molecule type" value="Genomic_DNA"/>
</dbReference>
<evidence type="ECO:0000313" key="1">
    <source>
        <dbReference type="EMBL" id="EGW07681.1"/>
    </source>
</evidence>
<name>G3HV11_CRIGR</name>
<dbReference type="InParanoid" id="G3HV11"/>
<accession>G3HV11</accession>
<dbReference type="STRING" id="10029.G3HV11"/>
<protein>
    <submittedName>
        <fullName evidence="1">Uncharacterized protein C9orf117-like</fullName>
    </submittedName>
</protein>